<keyword evidence="3" id="KW-1185">Reference proteome</keyword>
<sequence length="61" mass="6893">MATLGAVYDAEPAPRTVDDIIADPDQQDDAVHGTAPERRHQQQELIRNHQTRYRDQVIPTA</sequence>
<dbReference type="EMBL" id="BAAAYL010000004">
    <property type="protein sequence ID" value="GAA3381390.1"/>
    <property type="molecule type" value="Genomic_DNA"/>
</dbReference>
<comment type="caution">
    <text evidence="2">The sequence shown here is derived from an EMBL/GenBank/DDBJ whole genome shotgun (WGS) entry which is preliminary data.</text>
</comment>
<organism evidence="2 3">
    <name type="scientific">Streptomyces sannanensis</name>
    <dbReference type="NCBI Taxonomy" id="285536"/>
    <lineage>
        <taxon>Bacteria</taxon>
        <taxon>Bacillati</taxon>
        <taxon>Actinomycetota</taxon>
        <taxon>Actinomycetes</taxon>
        <taxon>Kitasatosporales</taxon>
        <taxon>Streptomycetaceae</taxon>
        <taxon>Streptomyces</taxon>
    </lineage>
</organism>
<accession>A0ABP6SP59</accession>
<feature type="compositionally biased region" description="Basic and acidic residues" evidence="1">
    <location>
        <begin position="29"/>
        <end position="42"/>
    </location>
</feature>
<evidence type="ECO:0000313" key="2">
    <source>
        <dbReference type="EMBL" id="GAA3381390.1"/>
    </source>
</evidence>
<dbReference type="Proteomes" id="UP001499990">
    <property type="component" value="Unassembled WGS sequence"/>
</dbReference>
<proteinExistence type="predicted"/>
<feature type="region of interest" description="Disordered" evidence="1">
    <location>
        <begin position="26"/>
        <end position="61"/>
    </location>
</feature>
<gene>
    <name evidence="2" type="ORF">GCM10020367_72450</name>
</gene>
<name>A0ABP6SP59_9ACTN</name>
<protein>
    <submittedName>
        <fullName evidence="2">Uncharacterized protein</fullName>
    </submittedName>
</protein>
<reference evidence="3" key="1">
    <citation type="journal article" date="2019" name="Int. J. Syst. Evol. Microbiol.">
        <title>The Global Catalogue of Microorganisms (GCM) 10K type strain sequencing project: providing services to taxonomists for standard genome sequencing and annotation.</title>
        <authorList>
            <consortium name="The Broad Institute Genomics Platform"/>
            <consortium name="The Broad Institute Genome Sequencing Center for Infectious Disease"/>
            <person name="Wu L."/>
            <person name="Ma J."/>
        </authorList>
    </citation>
    <scope>NUCLEOTIDE SEQUENCE [LARGE SCALE GENOMIC DNA]</scope>
    <source>
        <strain evidence="3">JCM 9651</strain>
    </source>
</reference>
<evidence type="ECO:0000313" key="3">
    <source>
        <dbReference type="Proteomes" id="UP001499990"/>
    </source>
</evidence>
<dbReference type="RefSeq" id="WP_345045974.1">
    <property type="nucleotide sequence ID" value="NZ_BAAAYL010000004.1"/>
</dbReference>
<evidence type="ECO:0000256" key="1">
    <source>
        <dbReference type="SAM" id="MobiDB-lite"/>
    </source>
</evidence>